<dbReference type="Gene3D" id="1.25.40.20">
    <property type="entry name" value="Ankyrin repeat-containing domain"/>
    <property type="match status" value="2"/>
</dbReference>
<dbReference type="PROSITE" id="PS50297">
    <property type="entry name" value="ANK_REP_REGION"/>
    <property type="match status" value="1"/>
</dbReference>
<keyword evidence="2 3" id="KW-0040">ANK repeat</keyword>
<gene>
    <name evidence="5" type="ORF">MKZ38_000404</name>
</gene>
<dbReference type="AlphaFoldDB" id="A0AAD5RXS9"/>
<dbReference type="InterPro" id="IPR002110">
    <property type="entry name" value="Ankyrin_rpt"/>
</dbReference>
<evidence type="ECO:0000256" key="1">
    <source>
        <dbReference type="ARBA" id="ARBA00022737"/>
    </source>
</evidence>
<comment type="caution">
    <text evidence="5">The sequence shown here is derived from an EMBL/GenBank/DDBJ whole genome shotgun (WGS) entry which is preliminary data.</text>
</comment>
<evidence type="ECO:0000256" key="3">
    <source>
        <dbReference type="PROSITE-ProRule" id="PRU00023"/>
    </source>
</evidence>
<proteinExistence type="predicted"/>
<dbReference type="Pfam" id="PF12796">
    <property type="entry name" value="Ank_2"/>
    <property type="match status" value="1"/>
</dbReference>
<protein>
    <submittedName>
        <fullName evidence="5">Ankyrin</fullName>
    </submittedName>
</protein>
<evidence type="ECO:0000313" key="6">
    <source>
        <dbReference type="Proteomes" id="UP001201980"/>
    </source>
</evidence>
<feature type="repeat" description="ANK" evidence="3">
    <location>
        <begin position="603"/>
        <end position="635"/>
    </location>
</feature>
<dbReference type="Proteomes" id="UP001201980">
    <property type="component" value="Unassembled WGS sequence"/>
</dbReference>
<dbReference type="SUPFAM" id="SSF48403">
    <property type="entry name" value="Ankyrin repeat"/>
    <property type="match status" value="1"/>
</dbReference>
<dbReference type="SMART" id="SM00248">
    <property type="entry name" value="ANK"/>
    <property type="match status" value="4"/>
</dbReference>
<evidence type="ECO:0000256" key="4">
    <source>
        <dbReference type="SAM" id="MobiDB-lite"/>
    </source>
</evidence>
<dbReference type="InterPro" id="IPR050745">
    <property type="entry name" value="Multifunctional_regulatory"/>
</dbReference>
<organism evidence="5 6">
    <name type="scientific">Zalerion maritima</name>
    <dbReference type="NCBI Taxonomy" id="339359"/>
    <lineage>
        <taxon>Eukaryota</taxon>
        <taxon>Fungi</taxon>
        <taxon>Dikarya</taxon>
        <taxon>Ascomycota</taxon>
        <taxon>Pezizomycotina</taxon>
        <taxon>Sordariomycetes</taxon>
        <taxon>Lulworthiomycetidae</taxon>
        <taxon>Lulworthiales</taxon>
        <taxon>Lulworthiaceae</taxon>
        <taxon>Zalerion</taxon>
    </lineage>
</organism>
<feature type="region of interest" description="Disordered" evidence="4">
    <location>
        <begin position="168"/>
        <end position="192"/>
    </location>
</feature>
<keyword evidence="6" id="KW-1185">Reference proteome</keyword>
<dbReference type="PANTHER" id="PTHR24189:SF50">
    <property type="entry name" value="ANKYRIN REPEAT AND SOCS BOX PROTEIN 2"/>
    <property type="match status" value="1"/>
</dbReference>
<sequence>MAEAFGIAAGVAGFVSLVGELGHGIDKINELRKQVKTAPVELVELAGQVKYLQYVLTRLQESGCDDPVVIMQCESSCRAVSRTIEHMSAKLKPPTPHSSKLKIPTRSRTIELRHWKEDVQLLQWKIGQAKSDLNIALVLSQTRIQISQRTPANALLLASTSSHTVEIDQESSMSLRRTANPGEQLRNGNPSDDLYTPFSSILGTCDDPGCTAIQKGFSLRVALTQLGIPFAATVKFHFAAAEGQASLHPALKVERVVKYTSPGFQAIWKFERQIISIEETRDQLVSLSRSDPTFMSHVILSFFAHLSVLKNSPINSLEVATTEFESMDLDLSDRCCSNMQMMDLHQTKTFINAINRSFPATFSLGPIHSAISHDDIAHLASILQNDASVIDDKDFMGRTPLHVAIYSPRCLELLLEAGYATDVGDAHDLTPLYHAITAKEKESTRILLLAGARALDNNLRCLLFRTVIFHSWSAEDIVDMFSGCLKALPGDKNLFEFIGHCLRSTLTRSANIRRVSQLYSFLTEITASFFHQSVSTPVSGAHITSQEHPESVNNSPCPSGAAFAQANHPTLLMEFVQRSKEFNREIIPWCIGHGLDVDHCDGSGQSSLHLSLQMSSLERVLALLNAGASASIRDSALDYESKVRSFTCMAVWISLLLDHGHLAVARAELLQFIRHAKFEELGMTHICQYRGLFLSPIEDVDEILDEEEEFVDLLESEMLVFEHSSFDELLATWKELASNELKTTRETALASVVSQTSFLGFFHNAKYKRFLQYIPHIDYHKDECGGTFVHVPLEATASRIHAENLVSLIKWIEYEYWEGTISTRDVEERDKWYTGKISLVEDLVQTFDVSVASVKDAWKGGARDEWKDLQAKYLKDQSYCLSNQVQTFHQLIPRFRYYRTDEEVDADKALGHFLETWKEYQATKRVGQEQD</sequence>
<feature type="compositionally biased region" description="Polar residues" evidence="4">
    <location>
        <begin position="168"/>
        <end position="177"/>
    </location>
</feature>
<dbReference type="PANTHER" id="PTHR24189">
    <property type="entry name" value="MYOTROPHIN"/>
    <property type="match status" value="1"/>
</dbReference>
<dbReference type="PROSITE" id="PS50088">
    <property type="entry name" value="ANK_REPEAT"/>
    <property type="match status" value="1"/>
</dbReference>
<dbReference type="EMBL" id="JAKWBI020000010">
    <property type="protein sequence ID" value="KAJ2906668.1"/>
    <property type="molecule type" value="Genomic_DNA"/>
</dbReference>
<keyword evidence="1" id="KW-0677">Repeat</keyword>
<name>A0AAD5RXS9_9PEZI</name>
<evidence type="ECO:0000313" key="5">
    <source>
        <dbReference type="EMBL" id="KAJ2906668.1"/>
    </source>
</evidence>
<reference evidence="5" key="1">
    <citation type="submission" date="2022-07" db="EMBL/GenBank/DDBJ databases">
        <title>Draft genome sequence of Zalerion maritima ATCC 34329, a (micro)plastics degrading marine fungus.</title>
        <authorList>
            <person name="Paco A."/>
            <person name="Goncalves M.F.M."/>
            <person name="Rocha-Santos T.A.P."/>
            <person name="Alves A."/>
        </authorList>
    </citation>
    <scope>NUCLEOTIDE SEQUENCE</scope>
    <source>
        <strain evidence="5">ATCC 34329</strain>
    </source>
</reference>
<evidence type="ECO:0000256" key="2">
    <source>
        <dbReference type="ARBA" id="ARBA00023043"/>
    </source>
</evidence>
<accession>A0AAD5RXS9</accession>
<dbReference type="InterPro" id="IPR036770">
    <property type="entry name" value="Ankyrin_rpt-contain_sf"/>
</dbReference>